<sequence length="251" mass="29342">MLLASWNVNGIRACLTKGFEDSFKKINADIFALQETKAQVDQIVLDFPEYHAFYNSAVKKGYSGVAILTKIKPNHVYYGIDIKEHDQEGRVLTLEFDHFYFVGCYTPNSKRELARLDYRMKWEDDFLAYLDKLNKTKPVILCGDLNVAHQEIDLKNPSSNHKNAGFSDEEREKMTQLLSHGYIDTFRYFYPDQTDAYSWWSYMFKARERNAGWRIDYFITSERLKDKLKDAYIYSDILGSDHCPVGLEISL</sequence>
<dbReference type="GO" id="GO:0008311">
    <property type="term" value="F:double-stranded DNA 3'-5' DNA exonuclease activity"/>
    <property type="evidence" value="ECO:0007669"/>
    <property type="project" value="TreeGrafter"/>
</dbReference>
<dbReference type="InterPro" id="IPR036691">
    <property type="entry name" value="Endo/exonu/phosph_ase_sf"/>
</dbReference>
<dbReference type="RefSeq" id="WP_004802928.1">
    <property type="nucleotide sequence ID" value="NZ_AUGJ01000002.1"/>
</dbReference>
<feature type="binding site" evidence="7">
    <location>
        <position position="241"/>
    </location>
    <ligand>
        <name>Mg(2+)</name>
        <dbReference type="ChEBI" id="CHEBI:18420"/>
        <label>1</label>
    </ligand>
</feature>
<organism evidence="10 11">
    <name type="scientific">Eggerthia catenaformis OT 569 = DSM 20559</name>
    <dbReference type="NCBI Taxonomy" id="999415"/>
    <lineage>
        <taxon>Bacteria</taxon>
        <taxon>Bacillati</taxon>
        <taxon>Bacillota</taxon>
        <taxon>Erysipelotrichia</taxon>
        <taxon>Erysipelotrichales</taxon>
        <taxon>Coprobacillaceae</taxon>
        <taxon>Eggerthia</taxon>
    </lineage>
</organism>
<evidence type="ECO:0000259" key="9">
    <source>
        <dbReference type="Pfam" id="PF03372"/>
    </source>
</evidence>
<dbReference type="GO" id="GO:0046872">
    <property type="term" value="F:metal ion binding"/>
    <property type="evidence" value="ECO:0007669"/>
    <property type="project" value="UniProtKB-KW"/>
</dbReference>
<reference evidence="10 11" key="1">
    <citation type="submission" date="2013-02" db="EMBL/GenBank/DDBJ databases">
        <title>The Genome Sequence of Lactobacillus catenaformis F0143.</title>
        <authorList>
            <consortium name="The Broad Institute Genome Sequencing Platform"/>
            <person name="Earl A."/>
            <person name="Ward D."/>
            <person name="Feldgarden M."/>
            <person name="Gevers D."/>
            <person name="Izard J."/>
            <person name="Blanton J.M."/>
            <person name="Mathney J."/>
            <person name="Dewhirst F.E."/>
            <person name="Young S.K."/>
            <person name="Zeng Q."/>
            <person name="Gargeya S."/>
            <person name="Fitzgerald M."/>
            <person name="Haas B."/>
            <person name="Abouelleil A."/>
            <person name="Alvarado L."/>
            <person name="Arachchi H.M."/>
            <person name="Berlin A."/>
            <person name="Chapman S.B."/>
            <person name="Gearin G."/>
            <person name="Goldberg J."/>
            <person name="Griggs A."/>
            <person name="Gujja S."/>
            <person name="Hansen M."/>
            <person name="Heiman D."/>
            <person name="Howarth C."/>
            <person name="Larimer J."/>
            <person name="Lui A."/>
            <person name="MacDonald P.J.P."/>
            <person name="McCowen C."/>
            <person name="Montmayeur A."/>
            <person name="Murphy C."/>
            <person name="Neiman D."/>
            <person name="Pearson M."/>
            <person name="Priest M."/>
            <person name="Roberts A."/>
            <person name="Saif S."/>
            <person name="Shea T."/>
            <person name="Sisk P."/>
            <person name="Stolte C."/>
            <person name="Sykes S."/>
            <person name="Wortman J."/>
            <person name="Nusbaum C."/>
            <person name="Birren B."/>
        </authorList>
    </citation>
    <scope>NUCLEOTIDE SEQUENCE [LARGE SCALE GENOMIC DNA]</scope>
    <source>
        <strain evidence="10 11">OT 569</strain>
    </source>
</reference>
<keyword evidence="4" id="KW-0378">Hydrolase</keyword>
<keyword evidence="5 7" id="KW-0460">Magnesium</keyword>
<comment type="cofactor">
    <cofactor evidence="7">
        <name>Mg(2+)</name>
        <dbReference type="ChEBI" id="CHEBI:18420"/>
    </cofactor>
    <cofactor evidence="7">
        <name>Mn(2+)</name>
        <dbReference type="ChEBI" id="CHEBI:29035"/>
    </cofactor>
    <text evidence="7">Probably binds two magnesium or manganese ions per subunit.</text>
</comment>
<dbReference type="PATRIC" id="fig|999415.3.peg.1130"/>
<evidence type="ECO:0000313" key="11">
    <source>
        <dbReference type="Proteomes" id="UP000011758"/>
    </source>
</evidence>
<evidence type="ECO:0000256" key="1">
    <source>
        <dbReference type="ARBA" id="ARBA00001936"/>
    </source>
</evidence>
<evidence type="ECO:0000256" key="4">
    <source>
        <dbReference type="ARBA" id="ARBA00022801"/>
    </source>
</evidence>
<dbReference type="EMBL" id="AGEJ01000018">
    <property type="protein sequence ID" value="EMD16558.1"/>
    <property type="molecule type" value="Genomic_DNA"/>
</dbReference>
<comment type="similarity">
    <text evidence="2">Belongs to the DNA repair enzymes AP/ExoA family.</text>
</comment>
<feature type="active site" description="Proton donor/acceptor" evidence="6">
    <location>
        <position position="144"/>
    </location>
</feature>
<dbReference type="NCBIfam" id="TIGR00195">
    <property type="entry name" value="exoDNase_III"/>
    <property type="match status" value="1"/>
</dbReference>
<comment type="cofactor">
    <cofactor evidence="1">
        <name>Mn(2+)</name>
        <dbReference type="ChEBI" id="CHEBI:29035"/>
    </cofactor>
</comment>
<evidence type="ECO:0000256" key="3">
    <source>
        <dbReference type="ARBA" id="ARBA00022723"/>
    </source>
</evidence>
<feature type="active site" evidence="6">
    <location>
        <position position="105"/>
    </location>
</feature>
<dbReference type="FunFam" id="3.60.10.10:FF:000034">
    <property type="entry name" value="Exodeoxyribonuclease III"/>
    <property type="match status" value="1"/>
</dbReference>
<dbReference type="PROSITE" id="PS51435">
    <property type="entry name" value="AP_NUCLEASE_F1_4"/>
    <property type="match status" value="1"/>
</dbReference>
<accession>M2NED4</accession>
<gene>
    <name evidence="10" type="ORF">HMPREF9943_01112</name>
</gene>
<dbReference type="GO" id="GO:0008081">
    <property type="term" value="F:phosphoric diester hydrolase activity"/>
    <property type="evidence" value="ECO:0007669"/>
    <property type="project" value="TreeGrafter"/>
</dbReference>
<dbReference type="eggNOG" id="COG0708">
    <property type="taxonomic scope" value="Bacteria"/>
</dbReference>
<dbReference type="PROSITE" id="PS00726">
    <property type="entry name" value="AP_NUCLEASE_F1_1"/>
    <property type="match status" value="1"/>
</dbReference>
<dbReference type="BioCyc" id="ECAT999415-HMP:GTTI-1138-MONOMER"/>
<dbReference type="OrthoDB" id="9803914at2"/>
<evidence type="ECO:0000256" key="6">
    <source>
        <dbReference type="PIRSR" id="PIRSR604808-1"/>
    </source>
</evidence>
<dbReference type="GO" id="GO:0003906">
    <property type="term" value="F:DNA-(apurinic or apyrimidinic site) endonuclease activity"/>
    <property type="evidence" value="ECO:0007669"/>
    <property type="project" value="TreeGrafter"/>
</dbReference>
<feature type="site" description="Important for catalytic activity" evidence="8">
    <location>
        <position position="216"/>
    </location>
</feature>
<feature type="binding site" evidence="7">
    <location>
        <position position="7"/>
    </location>
    <ligand>
        <name>Mg(2+)</name>
        <dbReference type="ChEBI" id="CHEBI:18420"/>
        <label>1</label>
    </ligand>
</feature>
<evidence type="ECO:0000256" key="5">
    <source>
        <dbReference type="ARBA" id="ARBA00022842"/>
    </source>
</evidence>
<dbReference type="Gene3D" id="3.60.10.10">
    <property type="entry name" value="Endonuclease/exonuclease/phosphatase"/>
    <property type="match status" value="1"/>
</dbReference>
<dbReference type="SUPFAM" id="SSF56219">
    <property type="entry name" value="DNase I-like"/>
    <property type="match status" value="1"/>
</dbReference>
<protein>
    <submittedName>
        <fullName evidence="10">Exodeoxyribonuclease III (Xth)</fullName>
    </submittedName>
</protein>
<feature type="site" description="Interaction with DNA substrate" evidence="8">
    <location>
        <position position="242"/>
    </location>
</feature>
<dbReference type="Proteomes" id="UP000011758">
    <property type="component" value="Unassembled WGS sequence"/>
</dbReference>
<dbReference type="GO" id="GO:0006284">
    <property type="term" value="P:base-excision repair"/>
    <property type="evidence" value="ECO:0007669"/>
    <property type="project" value="TreeGrafter"/>
</dbReference>
<dbReference type="InterPro" id="IPR005135">
    <property type="entry name" value="Endo/exonuclease/phosphatase"/>
</dbReference>
<feature type="binding site" evidence="7">
    <location>
        <position position="242"/>
    </location>
    <ligand>
        <name>Mg(2+)</name>
        <dbReference type="ChEBI" id="CHEBI:18420"/>
        <label>1</label>
    </ligand>
</feature>
<keyword evidence="11" id="KW-1185">Reference proteome</keyword>
<feature type="active site" description="Proton acceptor" evidence="6">
    <location>
        <position position="242"/>
    </location>
</feature>
<dbReference type="STRING" id="999415.HMPREF9943_01112"/>
<feature type="domain" description="Endonuclease/exonuclease/phosphatase" evidence="9">
    <location>
        <begin position="4"/>
        <end position="242"/>
    </location>
</feature>
<feature type="binding site" evidence="7">
    <location>
        <position position="144"/>
    </location>
    <ligand>
        <name>Mg(2+)</name>
        <dbReference type="ChEBI" id="CHEBI:18420"/>
        <label>1</label>
    </ligand>
</feature>
<evidence type="ECO:0000256" key="2">
    <source>
        <dbReference type="ARBA" id="ARBA00007092"/>
    </source>
</evidence>
<evidence type="ECO:0000313" key="10">
    <source>
        <dbReference type="EMBL" id="EMD16558.1"/>
    </source>
</evidence>
<dbReference type="InterPro" id="IPR020847">
    <property type="entry name" value="AP_endonuclease_F1_BS"/>
</dbReference>
<name>M2NED4_9FIRM</name>
<dbReference type="CDD" id="cd09087">
    <property type="entry name" value="Ape1-like_AP-endo"/>
    <property type="match status" value="1"/>
</dbReference>
<feature type="binding site" evidence="7">
    <location>
        <position position="35"/>
    </location>
    <ligand>
        <name>Mg(2+)</name>
        <dbReference type="ChEBI" id="CHEBI:18420"/>
        <label>1</label>
    </ligand>
</feature>
<dbReference type="GO" id="GO:0003677">
    <property type="term" value="F:DNA binding"/>
    <property type="evidence" value="ECO:0007669"/>
    <property type="project" value="InterPro"/>
</dbReference>
<dbReference type="AlphaFoldDB" id="M2NED4"/>
<dbReference type="PANTHER" id="PTHR22748:SF6">
    <property type="entry name" value="DNA-(APURINIC OR APYRIMIDINIC SITE) ENDONUCLEASE"/>
    <property type="match status" value="1"/>
</dbReference>
<evidence type="ECO:0000256" key="7">
    <source>
        <dbReference type="PIRSR" id="PIRSR604808-2"/>
    </source>
</evidence>
<keyword evidence="3 7" id="KW-0479">Metal-binding</keyword>
<keyword evidence="7" id="KW-0464">Manganese</keyword>
<proteinExistence type="inferred from homology"/>
<feature type="site" description="Transition state stabilizer" evidence="8">
    <location>
        <position position="146"/>
    </location>
</feature>
<comment type="caution">
    <text evidence="10">The sequence shown here is derived from an EMBL/GenBank/DDBJ whole genome shotgun (WGS) entry which is preliminary data.</text>
</comment>
<dbReference type="InterPro" id="IPR004808">
    <property type="entry name" value="AP_endonuc_1"/>
</dbReference>
<dbReference type="Pfam" id="PF03372">
    <property type="entry name" value="Exo_endo_phos"/>
    <property type="match status" value="1"/>
</dbReference>
<dbReference type="NCBIfam" id="TIGR00633">
    <property type="entry name" value="xth"/>
    <property type="match status" value="1"/>
</dbReference>
<dbReference type="PANTHER" id="PTHR22748">
    <property type="entry name" value="AP ENDONUCLEASE"/>
    <property type="match status" value="1"/>
</dbReference>
<feature type="binding site" evidence="7">
    <location>
        <position position="146"/>
    </location>
    <ligand>
        <name>Mg(2+)</name>
        <dbReference type="ChEBI" id="CHEBI:18420"/>
        <label>1</label>
    </ligand>
</feature>
<evidence type="ECO:0000256" key="8">
    <source>
        <dbReference type="PIRSR" id="PIRSR604808-3"/>
    </source>
</evidence>